<keyword evidence="2" id="KW-0472">Membrane</keyword>
<feature type="region of interest" description="Disordered" evidence="1">
    <location>
        <begin position="133"/>
        <end position="158"/>
    </location>
</feature>
<protein>
    <submittedName>
        <fullName evidence="3">Uncharacterized protein</fullName>
    </submittedName>
</protein>
<proteinExistence type="predicted"/>
<comment type="caution">
    <text evidence="3">The sequence shown here is derived from an EMBL/GenBank/DDBJ whole genome shotgun (WGS) entry which is preliminary data.</text>
</comment>
<accession>A0ABR4H467</accession>
<feature type="compositionally biased region" description="Low complexity" evidence="1">
    <location>
        <begin position="135"/>
        <end position="157"/>
    </location>
</feature>
<evidence type="ECO:0000256" key="1">
    <source>
        <dbReference type="SAM" id="MobiDB-lite"/>
    </source>
</evidence>
<evidence type="ECO:0000256" key="2">
    <source>
        <dbReference type="SAM" id="Phobius"/>
    </source>
</evidence>
<name>A0ABR4H467_9EURO</name>
<keyword evidence="4" id="KW-1185">Reference proteome</keyword>
<keyword evidence="2" id="KW-1133">Transmembrane helix</keyword>
<keyword evidence="2" id="KW-0812">Transmembrane</keyword>
<sequence>MTSSGTTAAPQALTTPFVPPESCIDQFRTTSYISSFRWNSFSTTTLRVLVSEEAESCLPSGWDGRGSELRFSPAVCPSAWTAYDLGGTVSVERSLVTRSKTVSTAFCCSSGFTLSYLSGIPIPDTAANACFQPIPTTAPSPSSTTTDPDTQTTTAATNPFPHGLRVHEAWHITWEASDASTLSPSPPDLGSCTTIALESWVPGAPVDSGSLACRSSSDGTSHSSSSDTALFRFLVIGIPVIGVVVIGFGAVFCWRRRRKRGRDRRVGGIAREGSG</sequence>
<reference evidence="3 4" key="1">
    <citation type="submission" date="2024-07" db="EMBL/GenBank/DDBJ databases">
        <title>Section-level genome sequencing and comparative genomics of Aspergillus sections Usti and Cavernicolus.</title>
        <authorList>
            <consortium name="Lawrence Berkeley National Laboratory"/>
            <person name="Nybo J.L."/>
            <person name="Vesth T.C."/>
            <person name="Theobald S."/>
            <person name="Frisvad J.C."/>
            <person name="Larsen T.O."/>
            <person name="Kjaerboelling I."/>
            <person name="Rothschild-Mancinelli K."/>
            <person name="Lyhne E.K."/>
            <person name="Kogle M.E."/>
            <person name="Barry K."/>
            <person name="Clum A."/>
            <person name="Na H."/>
            <person name="Ledsgaard L."/>
            <person name="Lin J."/>
            <person name="Lipzen A."/>
            <person name="Kuo A."/>
            <person name="Riley R."/>
            <person name="Mondo S."/>
            <person name="Labutti K."/>
            <person name="Haridas S."/>
            <person name="Pangalinan J."/>
            <person name="Salamov A.A."/>
            <person name="Simmons B.A."/>
            <person name="Magnuson J.K."/>
            <person name="Chen J."/>
            <person name="Drula E."/>
            <person name="Henrissat B."/>
            <person name="Wiebenga A."/>
            <person name="Lubbers R.J."/>
            <person name="Gomes A.C."/>
            <person name="Makela M.R."/>
            <person name="Stajich J."/>
            <person name="Grigoriev I.V."/>
            <person name="Mortensen U.H."/>
            <person name="De Vries R.P."/>
            <person name="Baker S.E."/>
            <person name="Andersen M.R."/>
        </authorList>
    </citation>
    <scope>NUCLEOTIDE SEQUENCE [LARGE SCALE GENOMIC DNA]</scope>
    <source>
        <strain evidence="3 4">CBS 588.65</strain>
    </source>
</reference>
<dbReference type="Proteomes" id="UP001610334">
    <property type="component" value="Unassembled WGS sequence"/>
</dbReference>
<organism evidence="3 4">
    <name type="scientific">Aspergillus granulosus</name>
    <dbReference type="NCBI Taxonomy" id="176169"/>
    <lineage>
        <taxon>Eukaryota</taxon>
        <taxon>Fungi</taxon>
        <taxon>Dikarya</taxon>
        <taxon>Ascomycota</taxon>
        <taxon>Pezizomycotina</taxon>
        <taxon>Eurotiomycetes</taxon>
        <taxon>Eurotiomycetidae</taxon>
        <taxon>Eurotiales</taxon>
        <taxon>Aspergillaceae</taxon>
        <taxon>Aspergillus</taxon>
        <taxon>Aspergillus subgen. Nidulantes</taxon>
    </lineage>
</organism>
<feature type="transmembrane region" description="Helical" evidence="2">
    <location>
        <begin position="230"/>
        <end position="254"/>
    </location>
</feature>
<gene>
    <name evidence="3" type="ORF">BJX63DRAFT_434625</name>
</gene>
<dbReference type="EMBL" id="JBFXLT010000077">
    <property type="protein sequence ID" value="KAL2810105.1"/>
    <property type="molecule type" value="Genomic_DNA"/>
</dbReference>
<evidence type="ECO:0000313" key="3">
    <source>
        <dbReference type="EMBL" id="KAL2810105.1"/>
    </source>
</evidence>
<evidence type="ECO:0000313" key="4">
    <source>
        <dbReference type="Proteomes" id="UP001610334"/>
    </source>
</evidence>